<protein>
    <submittedName>
        <fullName evidence="1">Uncharacterized protein</fullName>
    </submittedName>
</protein>
<evidence type="ECO:0000313" key="2">
    <source>
        <dbReference type="Proteomes" id="UP000018721"/>
    </source>
</evidence>
<dbReference type="AlphaFoldDB" id="V9G221"/>
<evidence type="ECO:0000313" key="1">
    <source>
        <dbReference type="EMBL" id="ETI57123.1"/>
    </source>
</evidence>
<dbReference type="EMBL" id="ANIZ01000088">
    <property type="protein sequence ID" value="ETI57123.1"/>
    <property type="molecule type" value="Genomic_DNA"/>
</dbReference>
<name>V9G221_PHYNI</name>
<reference evidence="1 2" key="1">
    <citation type="submission" date="2013-11" db="EMBL/GenBank/DDBJ databases">
        <title>The Genome Sequence of Phytophthora parasitica P1569.</title>
        <authorList>
            <consortium name="The Broad Institute Genomics Platform"/>
            <person name="Russ C."/>
            <person name="Tyler B."/>
            <person name="Panabieres F."/>
            <person name="Shan W."/>
            <person name="Tripathy S."/>
            <person name="Grunwald N."/>
            <person name="Machado M."/>
            <person name="Johnson C.S."/>
            <person name="Arredondo F."/>
            <person name="Hong C."/>
            <person name="Coffey M."/>
            <person name="Young S.K."/>
            <person name="Zeng Q."/>
            <person name="Gargeya S."/>
            <person name="Fitzgerald M."/>
            <person name="Abouelleil A."/>
            <person name="Alvarado L."/>
            <person name="Chapman S.B."/>
            <person name="Gainer-Dewar J."/>
            <person name="Goldberg J."/>
            <person name="Griggs A."/>
            <person name="Gujja S."/>
            <person name="Hansen M."/>
            <person name="Howarth C."/>
            <person name="Imamovic A."/>
            <person name="Ireland A."/>
            <person name="Larimer J."/>
            <person name="McCowan C."/>
            <person name="Murphy C."/>
            <person name="Pearson M."/>
            <person name="Poon T.W."/>
            <person name="Priest M."/>
            <person name="Roberts A."/>
            <person name="Saif S."/>
            <person name="Shea T."/>
            <person name="Sykes S."/>
            <person name="Wortman J."/>
            <person name="Nusbaum C."/>
            <person name="Birren B."/>
        </authorList>
    </citation>
    <scope>NUCLEOTIDE SEQUENCE [LARGE SCALE GENOMIC DNA]</scope>
    <source>
        <strain evidence="1 2">P1569</strain>
    </source>
</reference>
<proteinExistence type="predicted"/>
<organism evidence="1 2">
    <name type="scientific">Phytophthora nicotianae P1569</name>
    <dbReference type="NCBI Taxonomy" id="1317065"/>
    <lineage>
        <taxon>Eukaryota</taxon>
        <taxon>Sar</taxon>
        <taxon>Stramenopiles</taxon>
        <taxon>Oomycota</taxon>
        <taxon>Peronosporomycetes</taxon>
        <taxon>Peronosporales</taxon>
        <taxon>Peronosporaceae</taxon>
        <taxon>Phytophthora</taxon>
    </lineage>
</organism>
<keyword evidence="2" id="KW-1185">Reference proteome</keyword>
<dbReference type="Proteomes" id="UP000018721">
    <property type="component" value="Unassembled WGS sequence"/>
</dbReference>
<accession>V9G221</accession>
<comment type="caution">
    <text evidence="1">The sequence shown here is derived from an EMBL/GenBank/DDBJ whole genome shotgun (WGS) entry which is preliminary data.</text>
</comment>
<dbReference type="HOGENOM" id="CLU_1771753_0_0_1"/>
<sequence length="147" mass="16039">MSLTSRGSPCCRDCSATCVSRREIHTRADNVVPQESRLGFRSSESVAVDPSGLNADHPPATLDSSAALLSTNLLEVTLSGDQQAHGLNSQSRIHFHALFVSQLSRRWQCHGTTMANSFYADIFQSNSNPMDVRAGRRCTKAIGHKHT</sequence>
<gene>
    <name evidence="1" type="ORF">F443_00530</name>
</gene>